<evidence type="ECO:0000313" key="2">
    <source>
        <dbReference type="Proteomes" id="UP000790709"/>
    </source>
</evidence>
<accession>A0ACB8B7X2</accession>
<sequence>MMSSTYRGVLSLVVIYMFWHAAAATVHRTESILVESLAANCQFTLDGLSFNLCPLIREPPISLEVEATWSSPRRTYKIDLGEHAQADQVSAVAALCCRPCSKCLPSKATCRTLSLRDMDLHDW</sequence>
<protein>
    <submittedName>
        <fullName evidence="1">Uncharacterized protein</fullName>
    </submittedName>
</protein>
<dbReference type="Proteomes" id="UP000790709">
    <property type="component" value="Unassembled WGS sequence"/>
</dbReference>
<proteinExistence type="predicted"/>
<name>A0ACB8B7X2_9AGAM</name>
<reference evidence="1" key="1">
    <citation type="journal article" date="2021" name="New Phytol.">
        <title>Evolutionary innovations through gain and loss of genes in the ectomycorrhizal Boletales.</title>
        <authorList>
            <person name="Wu G."/>
            <person name="Miyauchi S."/>
            <person name="Morin E."/>
            <person name="Kuo A."/>
            <person name="Drula E."/>
            <person name="Varga T."/>
            <person name="Kohler A."/>
            <person name="Feng B."/>
            <person name="Cao Y."/>
            <person name="Lipzen A."/>
            <person name="Daum C."/>
            <person name="Hundley H."/>
            <person name="Pangilinan J."/>
            <person name="Johnson J."/>
            <person name="Barry K."/>
            <person name="LaButti K."/>
            <person name="Ng V."/>
            <person name="Ahrendt S."/>
            <person name="Min B."/>
            <person name="Choi I.G."/>
            <person name="Park H."/>
            <person name="Plett J.M."/>
            <person name="Magnuson J."/>
            <person name="Spatafora J.W."/>
            <person name="Nagy L.G."/>
            <person name="Henrissat B."/>
            <person name="Grigoriev I.V."/>
            <person name="Yang Z.L."/>
            <person name="Xu J."/>
            <person name="Martin F.M."/>
        </authorList>
    </citation>
    <scope>NUCLEOTIDE SEQUENCE</scope>
    <source>
        <strain evidence="1">KUC20120723A-06</strain>
    </source>
</reference>
<dbReference type="EMBL" id="MU266523">
    <property type="protein sequence ID" value="KAH7921522.1"/>
    <property type="molecule type" value="Genomic_DNA"/>
</dbReference>
<organism evidence="1 2">
    <name type="scientific">Leucogyrophana mollusca</name>
    <dbReference type="NCBI Taxonomy" id="85980"/>
    <lineage>
        <taxon>Eukaryota</taxon>
        <taxon>Fungi</taxon>
        <taxon>Dikarya</taxon>
        <taxon>Basidiomycota</taxon>
        <taxon>Agaricomycotina</taxon>
        <taxon>Agaricomycetes</taxon>
        <taxon>Agaricomycetidae</taxon>
        <taxon>Boletales</taxon>
        <taxon>Boletales incertae sedis</taxon>
        <taxon>Leucogyrophana</taxon>
    </lineage>
</organism>
<comment type="caution">
    <text evidence="1">The sequence shown here is derived from an EMBL/GenBank/DDBJ whole genome shotgun (WGS) entry which is preliminary data.</text>
</comment>
<keyword evidence="2" id="KW-1185">Reference proteome</keyword>
<evidence type="ECO:0000313" key="1">
    <source>
        <dbReference type="EMBL" id="KAH7921522.1"/>
    </source>
</evidence>
<gene>
    <name evidence="1" type="ORF">BV22DRAFT_727569</name>
</gene>